<name>A0AAD8R6E6_LOLMU</name>
<feature type="region of interest" description="Disordered" evidence="1">
    <location>
        <begin position="446"/>
        <end position="531"/>
    </location>
</feature>
<dbReference type="InterPro" id="IPR007321">
    <property type="entry name" value="Transposase_28"/>
</dbReference>
<dbReference type="Proteomes" id="UP001231189">
    <property type="component" value="Unassembled WGS sequence"/>
</dbReference>
<comment type="caution">
    <text evidence="3">The sequence shown here is derived from an EMBL/GenBank/DDBJ whole genome shotgun (WGS) entry which is preliminary data.</text>
</comment>
<feature type="region of interest" description="Disordered" evidence="1">
    <location>
        <begin position="1"/>
        <end position="75"/>
    </location>
</feature>
<dbReference type="AlphaFoldDB" id="A0AAD8R6E6"/>
<evidence type="ECO:0000256" key="1">
    <source>
        <dbReference type="SAM" id="MobiDB-lite"/>
    </source>
</evidence>
<feature type="compositionally biased region" description="Basic and acidic residues" evidence="1">
    <location>
        <begin position="900"/>
        <end position="912"/>
    </location>
</feature>
<keyword evidence="4" id="KW-1185">Reference proteome</keyword>
<feature type="region of interest" description="Disordered" evidence="1">
    <location>
        <begin position="835"/>
        <end position="912"/>
    </location>
</feature>
<organism evidence="3 4">
    <name type="scientific">Lolium multiflorum</name>
    <name type="common">Italian ryegrass</name>
    <name type="synonym">Lolium perenne subsp. multiflorum</name>
    <dbReference type="NCBI Taxonomy" id="4521"/>
    <lineage>
        <taxon>Eukaryota</taxon>
        <taxon>Viridiplantae</taxon>
        <taxon>Streptophyta</taxon>
        <taxon>Embryophyta</taxon>
        <taxon>Tracheophyta</taxon>
        <taxon>Spermatophyta</taxon>
        <taxon>Magnoliopsida</taxon>
        <taxon>Liliopsida</taxon>
        <taxon>Poales</taxon>
        <taxon>Poaceae</taxon>
        <taxon>BOP clade</taxon>
        <taxon>Pooideae</taxon>
        <taxon>Poodae</taxon>
        <taxon>Poeae</taxon>
        <taxon>Poeae Chloroplast Group 2 (Poeae type)</taxon>
        <taxon>Loliodinae</taxon>
        <taxon>Loliinae</taxon>
        <taxon>Lolium</taxon>
    </lineage>
</organism>
<evidence type="ECO:0000259" key="2">
    <source>
        <dbReference type="Pfam" id="PF04195"/>
    </source>
</evidence>
<feature type="domain" description="Transposase (putative) gypsy type" evidence="2">
    <location>
        <begin position="115"/>
        <end position="182"/>
    </location>
</feature>
<dbReference type="PANTHER" id="PTHR33026">
    <property type="entry name" value="OS06G0360600 PROTEIN"/>
    <property type="match status" value="1"/>
</dbReference>
<protein>
    <recommendedName>
        <fullName evidence="2">Transposase (putative) gypsy type domain-containing protein</fullName>
    </recommendedName>
</protein>
<feature type="region of interest" description="Disordered" evidence="1">
    <location>
        <begin position="650"/>
        <end position="672"/>
    </location>
</feature>
<dbReference type="Pfam" id="PF04195">
    <property type="entry name" value="Transposase_28"/>
    <property type="match status" value="1"/>
</dbReference>
<gene>
    <name evidence="3" type="ORF">QYE76_019376</name>
</gene>
<evidence type="ECO:0000313" key="4">
    <source>
        <dbReference type="Proteomes" id="UP001231189"/>
    </source>
</evidence>
<evidence type="ECO:0000313" key="3">
    <source>
        <dbReference type="EMBL" id="KAK1613859.1"/>
    </source>
</evidence>
<feature type="compositionally biased region" description="Low complexity" evidence="1">
    <location>
        <begin position="1"/>
        <end position="12"/>
    </location>
</feature>
<dbReference type="PANTHER" id="PTHR33026:SF7">
    <property type="entry name" value="OS03G0100275 PROTEIN"/>
    <property type="match status" value="1"/>
</dbReference>
<feature type="region of interest" description="Disordered" evidence="1">
    <location>
        <begin position="367"/>
        <end position="422"/>
    </location>
</feature>
<sequence length="912" mass="100819">MLAEPIAATPISSAPPPFIPVQLDPSKDSGKNIEGTSANPEETAGSEQMQKKVEEAVAKKSKARSRDSESKGKWWPCTTTETELHNLEAEGFLQPGSWRTTPGALTPAPKAGEWVVTKALIERGFSLPPSDFFTEILEANQVQSHNISPNSILAINNHVTLCEGHLRVTPDLQLFQYYFSVKKEKVSQTSSLATCGSIMFKLRPGRVYPPTDRHESVRYWSGGFFYLKDVSDPTSPRVLPDFKNGPTSETPAWSQCPHLSESPQLTRAVQQICKLTEEGLSGKDLTISWFTKRIQPLQHRDHLMFHYTGCDDLMRASKDNLSADALDKRIRVLLKVPRDLHVHVCNIDIHINGSGTTLEALEEKDLGTLTRVPHTGSTDPEAASDAEAPEAPAPAKRKRAAPSGPAPKSARETPSAAATRKLEKEKQRLKLIDTSKQSQPNIAQFFAPSAQSSGSKPPKNPKKKAKPSPATMPVTPKVEVPPKASASAALDPKDVINVDDLPEEPTVESGKGASPSQPPPEEPAVTSTEAPAKDVEKKLLLSGATVWGNPETEQQDLADLEGELRVFFAKHKHVRQNTRKLHEDLRVLVLEQKTEIEALHKRDAESQKAISVLETRLKDHEYQLTKRPSIDDISAELEVLKAEHSTLKNFLKESSEKETKEKKEREEKHTKAMSDLAEKLKTSNQRIKTLVSKSKAYETEAADIDKMIFPCLGFEWPVESPLSRSEAYEEARNSIDDLFEACRGIAESLSLKRARTTLIDRMTKLMRVVPELIRDWQESSSRGVASIALAMCKAHFPTMSFTKIARGVPKGTNVRAALAETKGYDTLFARRVDHSDWNPKHAPPHGFSDDEDDEEEEDAEEGSGSSANHTDENSGEGSDGGSDKDDTYHASEEDGQSSERFLKNNEMHHFGP</sequence>
<feature type="compositionally biased region" description="Basic and acidic residues" evidence="1">
    <location>
        <begin position="881"/>
        <end position="892"/>
    </location>
</feature>
<reference evidence="3" key="1">
    <citation type="submission" date="2023-07" db="EMBL/GenBank/DDBJ databases">
        <title>A chromosome-level genome assembly of Lolium multiflorum.</title>
        <authorList>
            <person name="Chen Y."/>
            <person name="Copetti D."/>
            <person name="Kolliker R."/>
            <person name="Studer B."/>
        </authorList>
    </citation>
    <scope>NUCLEOTIDE SEQUENCE</scope>
    <source>
        <strain evidence="3">02402/16</strain>
        <tissue evidence="3">Leaf</tissue>
    </source>
</reference>
<proteinExistence type="predicted"/>
<feature type="compositionally biased region" description="Acidic residues" evidence="1">
    <location>
        <begin position="849"/>
        <end position="861"/>
    </location>
</feature>
<feature type="compositionally biased region" description="Polar residues" evidence="1">
    <location>
        <begin position="34"/>
        <end position="48"/>
    </location>
</feature>
<feature type="compositionally biased region" description="Basic and acidic residues" evidence="1">
    <location>
        <begin position="49"/>
        <end position="72"/>
    </location>
</feature>
<dbReference type="EMBL" id="JAUUTY010000006">
    <property type="protein sequence ID" value="KAK1613859.1"/>
    <property type="molecule type" value="Genomic_DNA"/>
</dbReference>
<accession>A0AAD8R6E6</accession>